<dbReference type="InterPro" id="IPR032402">
    <property type="entry name" value="AbLIM_anchor"/>
</dbReference>
<feature type="domain" description="LIM zinc-binding" evidence="10">
    <location>
        <begin position="245"/>
        <end position="304"/>
    </location>
</feature>
<evidence type="ECO:0000256" key="5">
    <source>
        <dbReference type="ARBA" id="ARBA00022737"/>
    </source>
</evidence>
<dbReference type="PANTHER" id="PTHR24213">
    <property type="entry name" value="ACTIN-BINDING LIM PROTEIN"/>
    <property type="match status" value="1"/>
</dbReference>
<keyword evidence="5" id="KW-0677">Repeat</keyword>
<accession>A0A9Q9WY37</accession>
<feature type="region of interest" description="Disordered" evidence="9">
    <location>
        <begin position="431"/>
        <end position="459"/>
    </location>
</feature>
<dbReference type="Pfam" id="PF02209">
    <property type="entry name" value="VHP"/>
    <property type="match status" value="1"/>
</dbReference>
<reference evidence="12" key="1">
    <citation type="submission" date="2025-08" db="UniProtKB">
        <authorList>
            <consortium name="RefSeq"/>
        </authorList>
    </citation>
    <scope>IDENTIFICATION</scope>
    <source>
        <tissue evidence="12">Muscle</tissue>
    </source>
</reference>
<keyword evidence="2" id="KW-0963">Cytoplasm</keyword>
<dbReference type="CTD" id="541550"/>
<dbReference type="FunFam" id="2.10.110.10:FF:000004">
    <property type="entry name" value="actin-binding LIM protein 1 isoform X1"/>
    <property type="match status" value="1"/>
</dbReference>
<feature type="region of interest" description="Disordered" evidence="9">
    <location>
        <begin position="364"/>
        <end position="385"/>
    </location>
</feature>
<dbReference type="GO" id="GO:0007010">
    <property type="term" value="P:cytoskeleton organization"/>
    <property type="evidence" value="ECO:0007669"/>
    <property type="project" value="InterPro"/>
</dbReference>
<dbReference type="PANTHER" id="PTHR24213:SF18">
    <property type="entry name" value="ACTIN-BINDING LIM PROTEIN 1"/>
    <property type="match status" value="1"/>
</dbReference>
<feature type="domain" description="LIM zinc-binding" evidence="10">
    <location>
        <begin position="178"/>
        <end position="237"/>
    </location>
</feature>
<evidence type="ECO:0000256" key="6">
    <source>
        <dbReference type="ARBA" id="ARBA00022833"/>
    </source>
</evidence>
<evidence type="ECO:0000256" key="9">
    <source>
        <dbReference type="SAM" id="MobiDB-lite"/>
    </source>
</evidence>
<dbReference type="Gene3D" id="1.10.950.10">
    <property type="entry name" value="Villin headpiece domain"/>
    <property type="match status" value="1"/>
</dbReference>
<dbReference type="CDD" id="cd09330">
    <property type="entry name" value="LIM4_abLIM"/>
    <property type="match status" value="1"/>
</dbReference>
<dbReference type="InterPro" id="IPR001781">
    <property type="entry name" value="Znf_LIM"/>
</dbReference>
<name>A0A9Q9WY37_CYPCA</name>
<dbReference type="GO" id="GO:0001725">
    <property type="term" value="C:stress fiber"/>
    <property type="evidence" value="ECO:0007669"/>
    <property type="project" value="TreeGrafter"/>
</dbReference>
<dbReference type="CDD" id="cd09329">
    <property type="entry name" value="LIM3_abLIM"/>
    <property type="match status" value="1"/>
</dbReference>
<organism evidence="12">
    <name type="scientific">Cyprinus carpio</name>
    <name type="common">Common carp</name>
    <dbReference type="NCBI Taxonomy" id="7962"/>
    <lineage>
        <taxon>Eukaryota</taxon>
        <taxon>Metazoa</taxon>
        <taxon>Chordata</taxon>
        <taxon>Craniata</taxon>
        <taxon>Vertebrata</taxon>
        <taxon>Euteleostomi</taxon>
        <taxon>Actinopterygii</taxon>
        <taxon>Neopterygii</taxon>
        <taxon>Teleostei</taxon>
        <taxon>Ostariophysi</taxon>
        <taxon>Cypriniformes</taxon>
        <taxon>Cyprinidae</taxon>
        <taxon>Cyprininae</taxon>
        <taxon>Cyprinus</taxon>
    </lineage>
</organism>
<dbReference type="SMR" id="A0A9Q9WY37"/>
<dbReference type="CDD" id="cd09327">
    <property type="entry name" value="LIM1_abLIM"/>
    <property type="match status" value="1"/>
</dbReference>
<dbReference type="PROSITE" id="PS00478">
    <property type="entry name" value="LIM_DOMAIN_1"/>
    <property type="match status" value="2"/>
</dbReference>
<keyword evidence="7 8" id="KW-0440">LIM domain</keyword>
<keyword evidence="6 8" id="KW-0862">Zinc</keyword>
<dbReference type="Proteomes" id="UP001155660">
    <property type="component" value="Chromosome B12"/>
</dbReference>
<comment type="subcellular location">
    <subcellularLocation>
        <location evidence="1">Cytoplasm</location>
    </subcellularLocation>
</comment>
<feature type="compositionally biased region" description="Basic and acidic residues" evidence="9">
    <location>
        <begin position="518"/>
        <end position="546"/>
    </location>
</feature>
<dbReference type="GO" id="GO:0060271">
    <property type="term" value="P:cilium assembly"/>
    <property type="evidence" value="ECO:0007669"/>
    <property type="project" value="TreeGrafter"/>
</dbReference>
<gene>
    <name evidence="12" type="primary">ablim1b</name>
</gene>
<dbReference type="Gene3D" id="2.10.110.10">
    <property type="entry name" value="Cysteine Rich Protein"/>
    <property type="match status" value="4"/>
</dbReference>
<dbReference type="GO" id="GO:0005737">
    <property type="term" value="C:cytoplasm"/>
    <property type="evidence" value="ECO:0007669"/>
    <property type="project" value="UniProtKB-SubCell"/>
</dbReference>
<keyword evidence="3" id="KW-0597">Phosphoprotein</keyword>
<dbReference type="InterPro" id="IPR003128">
    <property type="entry name" value="Villin_headpiece"/>
</dbReference>
<dbReference type="GO" id="GO:0046872">
    <property type="term" value="F:metal ion binding"/>
    <property type="evidence" value="ECO:0007669"/>
    <property type="project" value="UniProtKB-KW"/>
</dbReference>
<dbReference type="PROSITE" id="PS50023">
    <property type="entry name" value="LIM_DOMAIN_2"/>
    <property type="match status" value="3"/>
</dbReference>
<evidence type="ECO:0000256" key="3">
    <source>
        <dbReference type="ARBA" id="ARBA00022553"/>
    </source>
</evidence>
<sequence>MRRGGAARETKTKPAVAERLLSLRVQALSIRSSAVILPLPCSLSLSLSRSLFRRLLTFGFSGGIKQENPRKKQAGGSSSLPLILLIRAPADTEEPMVMVKEKVAHPQEPNHPPGKLVIQCYKCGQPCKGEVLRVQSKHFHIKCFTCKVCGCDLAQGGFFMKNGEYLCTLDYQRLHGTRCNGCGDFVEGEVVTALGKTYHPTCFVCTVCKRPFPAGDRVTFNGKDCLCQRCIQPTSPTPKDIGASSNCAGCGRDIKNGQALLALDSQWHLGCFKCKACGKVLSGEYISKDGSPYCENDYQIHFGVQCEACHQFITGKVLEAGDKHYHPSCARCSRCNQMFTEGEEMYLQGSTVWHPDCKNNSRVEEKYRPTRSSSESICSRPGSSIPGSPGHTIYAKVDNEIIDYKDLAAIPRVKAIYDIERPDMISYESLHSTSSTLERQGRHSPGESPRTLSPTPSAEGCYDMRVRIMQRSTSQGSIGSPVYHRHNYIPPVSKSPQHFHRPDQGINMYRKPPIYKQHGSDGRSRSRDEEEEEQVKRRQLQEEHLSKIQSGLGKLILKEEMEKEMNRDRYIRSVAAQRFDSQYANCTTDSQTVKTSSLPGYGRNGLHRPQSTELSQYNSYGDVCGGQRDFKPTQDAQDSITRMDRGMSMPNMLEYKVYPYEMLTVTNRGRAKLPKDVDRTRLERHLAPEKFFDIFGMVIHEFDRLPLWKRNDMKKKAKLF</sequence>
<feature type="domain" description="HP" evidence="11">
    <location>
        <begin position="652"/>
        <end position="720"/>
    </location>
</feature>
<dbReference type="InterPro" id="IPR036886">
    <property type="entry name" value="Villin_headpiece_dom_sf"/>
</dbReference>
<evidence type="ECO:0000256" key="1">
    <source>
        <dbReference type="ARBA" id="ARBA00004496"/>
    </source>
</evidence>
<evidence type="ECO:0000256" key="2">
    <source>
        <dbReference type="ARBA" id="ARBA00022490"/>
    </source>
</evidence>
<dbReference type="Pfam" id="PF00412">
    <property type="entry name" value="LIM"/>
    <property type="match status" value="4"/>
</dbReference>
<evidence type="ECO:0000256" key="7">
    <source>
        <dbReference type="ARBA" id="ARBA00023038"/>
    </source>
</evidence>
<evidence type="ECO:0000256" key="4">
    <source>
        <dbReference type="ARBA" id="ARBA00022723"/>
    </source>
</evidence>
<dbReference type="GeneID" id="109099986"/>
<dbReference type="RefSeq" id="XP_042591635.1">
    <property type="nucleotide sequence ID" value="XM_042735701.1"/>
</dbReference>
<dbReference type="SUPFAM" id="SSF47050">
    <property type="entry name" value="VHP, Villin headpiece domain"/>
    <property type="match status" value="1"/>
</dbReference>
<evidence type="ECO:0000259" key="11">
    <source>
        <dbReference type="PROSITE" id="PS51089"/>
    </source>
</evidence>
<dbReference type="PROSITE" id="PS51089">
    <property type="entry name" value="HP"/>
    <property type="match status" value="1"/>
</dbReference>
<evidence type="ECO:0000259" key="10">
    <source>
        <dbReference type="PROSITE" id="PS50023"/>
    </source>
</evidence>
<evidence type="ECO:0000256" key="8">
    <source>
        <dbReference type="PROSITE-ProRule" id="PRU00125"/>
    </source>
</evidence>
<feature type="region of interest" description="Disordered" evidence="9">
    <location>
        <begin position="489"/>
        <end position="546"/>
    </location>
</feature>
<protein>
    <submittedName>
        <fullName evidence="12">Actin-binding LIM protein 1 isoform X36</fullName>
    </submittedName>
</protein>
<dbReference type="GO" id="GO:0051015">
    <property type="term" value="F:actin filament binding"/>
    <property type="evidence" value="ECO:0007669"/>
    <property type="project" value="TreeGrafter"/>
</dbReference>
<dbReference type="AlphaFoldDB" id="A0A9Q9WY37"/>
<feature type="domain" description="LIM zinc-binding" evidence="10">
    <location>
        <begin position="118"/>
        <end position="177"/>
    </location>
</feature>
<keyword evidence="4 8" id="KW-0479">Metal-binding</keyword>
<dbReference type="GO" id="GO:0030032">
    <property type="term" value="P:lamellipodium assembly"/>
    <property type="evidence" value="ECO:0007669"/>
    <property type="project" value="TreeGrafter"/>
</dbReference>
<dbReference type="FunFam" id="1.10.950.10:FF:000001">
    <property type="entry name" value="actin-binding LIM protein 1 isoform X2"/>
    <property type="match status" value="1"/>
</dbReference>
<dbReference type="FunFam" id="2.10.110.10:FF:000007">
    <property type="entry name" value="actin-binding LIM protein 1 isoform X1"/>
    <property type="match status" value="1"/>
</dbReference>
<dbReference type="CDD" id="cd09328">
    <property type="entry name" value="LIM2_abLIM"/>
    <property type="match status" value="1"/>
</dbReference>
<dbReference type="SMART" id="SM00153">
    <property type="entry name" value="VHP"/>
    <property type="match status" value="1"/>
</dbReference>
<dbReference type="InterPro" id="IPR051618">
    <property type="entry name" value="Actin-binding_LIM"/>
</dbReference>
<dbReference type="FunFam" id="2.10.110.10:FF:000003">
    <property type="entry name" value="actin-binding LIM protein 1 isoform X1"/>
    <property type="match status" value="1"/>
</dbReference>
<proteinExistence type="predicted"/>
<dbReference type="Pfam" id="PF16182">
    <property type="entry name" value="AbLIM_anchor"/>
    <property type="match status" value="2"/>
</dbReference>
<dbReference type="FunFam" id="2.10.110.10:FF:000024">
    <property type="entry name" value="actin-binding LIM protein 1 isoform X1"/>
    <property type="match status" value="1"/>
</dbReference>
<dbReference type="SUPFAM" id="SSF57716">
    <property type="entry name" value="Glucocorticoid receptor-like (DNA-binding domain)"/>
    <property type="match status" value="6"/>
</dbReference>
<dbReference type="SMART" id="SM00132">
    <property type="entry name" value="LIM"/>
    <property type="match status" value="4"/>
</dbReference>
<evidence type="ECO:0000313" key="12">
    <source>
        <dbReference type="RefSeq" id="XP_042591635.1"/>
    </source>
</evidence>